<protein>
    <submittedName>
        <fullName evidence="3">Uncharacterized protein</fullName>
    </submittedName>
</protein>
<sequence>MLMRQTSRDTPIIVARGRVLQRAKSINQAELSFRRRSCSANIAIFQPFTNTLSDREFDDCGRRLSYTTNTTDSLSEEDQEEEEQDQEEEDHQYYPQHHKRSASIDHYYNKQRNKRIKCELDINNNIRKSKLSMMQSTSSSSCGLLLSMMTRALLCFLWSLPGTGLFVMRVLQEVCTQSTSSRYVFRLTMVALVKPVDRLVNSLRFPSLISHGPLVFPNGVGSYSKPHMLALMISRDISRVCGSAEYRAKRLKRVRKVYRLPEIYDVSTLSSTSYDWAIVIEALRRRDSRTNEYVPLQRQQKLKRSETLY</sequence>
<evidence type="ECO:0000313" key="2">
    <source>
        <dbReference type="Proteomes" id="UP000887574"/>
    </source>
</evidence>
<feature type="region of interest" description="Disordered" evidence="1">
    <location>
        <begin position="68"/>
        <end position="97"/>
    </location>
</feature>
<keyword evidence="2" id="KW-1185">Reference proteome</keyword>
<feature type="compositionally biased region" description="Acidic residues" evidence="1">
    <location>
        <begin position="74"/>
        <end position="90"/>
    </location>
</feature>
<accession>A0A915DXF7</accession>
<organism evidence="2 3">
    <name type="scientific">Ditylenchus dipsaci</name>
    <dbReference type="NCBI Taxonomy" id="166011"/>
    <lineage>
        <taxon>Eukaryota</taxon>
        <taxon>Metazoa</taxon>
        <taxon>Ecdysozoa</taxon>
        <taxon>Nematoda</taxon>
        <taxon>Chromadorea</taxon>
        <taxon>Rhabditida</taxon>
        <taxon>Tylenchina</taxon>
        <taxon>Tylenchomorpha</taxon>
        <taxon>Sphaerularioidea</taxon>
        <taxon>Anguinidae</taxon>
        <taxon>Anguininae</taxon>
        <taxon>Ditylenchus</taxon>
    </lineage>
</organism>
<dbReference type="Proteomes" id="UP000887574">
    <property type="component" value="Unplaced"/>
</dbReference>
<reference evidence="3" key="1">
    <citation type="submission" date="2022-11" db="UniProtKB">
        <authorList>
            <consortium name="WormBaseParasite"/>
        </authorList>
    </citation>
    <scope>IDENTIFICATION</scope>
</reference>
<evidence type="ECO:0000256" key="1">
    <source>
        <dbReference type="SAM" id="MobiDB-lite"/>
    </source>
</evidence>
<dbReference type="AlphaFoldDB" id="A0A915DXF7"/>
<dbReference type="WBParaSite" id="jg24491">
    <property type="protein sequence ID" value="jg24491"/>
    <property type="gene ID" value="jg24491"/>
</dbReference>
<evidence type="ECO:0000313" key="3">
    <source>
        <dbReference type="WBParaSite" id="jg24491"/>
    </source>
</evidence>
<proteinExistence type="predicted"/>
<name>A0A915DXF7_9BILA</name>